<reference evidence="1" key="1">
    <citation type="submission" date="2012-11" db="EMBL/GenBank/DDBJ databases">
        <title>Dependencies among metagenomic species, viruses, plasmids and units of genetic variation.</title>
        <authorList>
            <person name="Nielsen H.B."/>
            <person name="Almeida M."/>
            <person name="Juncker A.S."/>
            <person name="Rasmussen S."/>
            <person name="Li J."/>
            <person name="Sunagawa S."/>
            <person name="Plichta D."/>
            <person name="Gautier L."/>
            <person name="Le Chatelier E."/>
            <person name="Peletier E."/>
            <person name="Bonde I."/>
            <person name="Nielsen T."/>
            <person name="Manichanh C."/>
            <person name="Arumugam M."/>
            <person name="Batto J."/>
            <person name="Santos M.B.Q.D."/>
            <person name="Blom N."/>
            <person name="Borruel N."/>
            <person name="Burgdorf K.S."/>
            <person name="Boumezbeur F."/>
            <person name="Casellas F."/>
            <person name="Dore J."/>
            <person name="Guarner F."/>
            <person name="Hansen T."/>
            <person name="Hildebrand F."/>
            <person name="Kaas R.S."/>
            <person name="Kennedy S."/>
            <person name="Kristiansen K."/>
            <person name="Kultima J.R."/>
            <person name="Leonard P."/>
            <person name="Levenez F."/>
            <person name="Lund O."/>
            <person name="Moumen B."/>
            <person name="Le Paslier D."/>
            <person name="Pons N."/>
            <person name="Pedersen O."/>
            <person name="Prifti E."/>
            <person name="Qin J."/>
            <person name="Raes J."/>
            <person name="Tap J."/>
            <person name="Tims S."/>
            <person name="Ussery D.W."/>
            <person name="Yamada T."/>
            <person name="MetaHit consortium"/>
            <person name="Renault P."/>
            <person name="Sicheritz-Ponten T."/>
            <person name="Bork P."/>
            <person name="Wang J."/>
            <person name="Brunak S."/>
            <person name="Ehrlich S.D."/>
        </authorList>
    </citation>
    <scope>NUCLEOTIDE SEQUENCE [LARGE SCALE GENOMIC DNA]</scope>
</reference>
<evidence type="ECO:0000313" key="2">
    <source>
        <dbReference type="Proteomes" id="UP000014937"/>
    </source>
</evidence>
<proteinExistence type="predicted"/>
<organism evidence="1 2">
    <name type="scientific">Phascolarctobacterium succinatutens CAG:287</name>
    <dbReference type="NCBI Taxonomy" id="1263101"/>
    <lineage>
        <taxon>Bacteria</taxon>
        <taxon>Bacillati</taxon>
        <taxon>Bacillota</taxon>
        <taxon>Negativicutes</taxon>
        <taxon>Acidaminococcales</taxon>
        <taxon>Acidaminococcaceae</taxon>
        <taxon>Phascolarctobacterium</taxon>
    </lineage>
</organism>
<dbReference type="HOGENOM" id="CLU_3404776_0_0_9"/>
<gene>
    <name evidence="1" type="ORF">BN587_00867</name>
</gene>
<dbReference type="EMBL" id="CBGL010000114">
    <property type="protein sequence ID" value="CDD12155.1"/>
    <property type="molecule type" value="Genomic_DNA"/>
</dbReference>
<dbReference type="Proteomes" id="UP000014937">
    <property type="component" value="Unassembled WGS sequence"/>
</dbReference>
<name>R6WS03_9FIRM</name>
<comment type="caution">
    <text evidence="1">The sequence shown here is derived from an EMBL/GenBank/DDBJ whole genome shotgun (WGS) entry which is preliminary data.</text>
</comment>
<evidence type="ECO:0000313" key="1">
    <source>
        <dbReference type="EMBL" id="CDD12155.1"/>
    </source>
</evidence>
<protein>
    <submittedName>
        <fullName evidence="1">Uncharacterized protein</fullName>
    </submittedName>
</protein>
<dbReference type="AlphaFoldDB" id="R6WS03"/>
<sequence>MGAGSGSEGLSLLEKIIEQKQSYMVASKLN</sequence>
<accession>R6WS03</accession>